<proteinExistence type="inferred from homology"/>
<keyword evidence="2" id="KW-0479">Metal-binding</keyword>
<accession>A0ABR2ZMH0</accession>
<keyword evidence="5" id="KW-0408">Iron</keyword>
<feature type="region of interest" description="Disordered" evidence="6">
    <location>
        <begin position="97"/>
        <end position="119"/>
    </location>
</feature>
<comment type="caution">
    <text evidence="8">The sequence shown here is derived from an EMBL/GenBank/DDBJ whole genome shotgun (WGS) entry which is preliminary data.</text>
</comment>
<dbReference type="PANTHER" id="PTHR30468:SF10">
    <property type="entry name" value="TAUD_TFDA-LIKE DOMAIN-CONTAINING PROTEIN"/>
    <property type="match status" value="1"/>
</dbReference>
<dbReference type="Pfam" id="PF02668">
    <property type="entry name" value="TauD"/>
    <property type="match status" value="1"/>
</dbReference>
<evidence type="ECO:0000313" key="9">
    <source>
        <dbReference type="Proteomes" id="UP001437256"/>
    </source>
</evidence>
<evidence type="ECO:0000256" key="2">
    <source>
        <dbReference type="ARBA" id="ARBA00022723"/>
    </source>
</evidence>
<keyword evidence="9" id="KW-1185">Reference proteome</keyword>
<evidence type="ECO:0000256" key="5">
    <source>
        <dbReference type="ARBA" id="ARBA00023004"/>
    </source>
</evidence>
<dbReference type="EMBL" id="JBBXMP010000094">
    <property type="protein sequence ID" value="KAL0062856.1"/>
    <property type="molecule type" value="Genomic_DNA"/>
</dbReference>
<keyword evidence="3" id="KW-0223">Dioxygenase</keyword>
<evidence type="ECO:0000256" key="3">
    <source>
        <dbReference type="ARBA" id="ARBA00022964"/>
    </source>
</evidence>
<comment type="similarity">
    <text evidence="1">Belongs to the TfdA dioxygenase family.</text>
</comment>
<feature type="domain" description="TauD/TfdA-like" evidence="7">
    <location>
        <begin position="56"/>
        <end position="318"/>
    </location>
</feature>
<keyword evidence="4" id="KW-0560">Oxidoreductase</keyword>
<sequence>MVQAPNSDGTSPFSSSYHTGSLSTYAHYDSTVHIGTHFPQSENNTLRLSEILTSPNSDVLIKDLATLVSHRGVVFLSNQDDLTISQQKELGERLGKLGGRPETSGLHRHPISEDTPELGGDVSVISSKEGITRAGVHTTQRASRGWHADITFEKVPSDYAILKMHTLPETGGDTLWASGYEAYDRLSPAFQRFLEGLTALHDGSKFAEHARLHGLRIQDPRGSPDNTGSDLTAVHPVIRTHPLTGYKTLFVNRGFTKRILELTHDESEDVLGYLWRHISENHDLQVRYKWNVNDVAIWDNRAVFHTATNDYDRDTQHRQGNRVVSIGEKPYFDPSARSRREVLGAPLLGRGVGA</sequence>
<dbReference type="Proteomes" id="UP001437256">
    <property type="component" value="Unassembled WGS sequence"/>
</dbReference>
<protein>
    <recommendedName>
        <fullName evidence="7">TauD/TfdA-like domain-containing protein</fullName>
    </recommendedName>
</protein>
<evidence type="ECO:0000313" key="8">
    <source>
        <dbReference type="EMBL" id="KAL0062856.1"/>
    </source>
</evidence>
<dbReference type="SUPFAM" id="SSF51197">
    <property type="entry name" value="Clavaminate synthase-like"/>
    <property type="match status" value="1"/>
</dbReference>
<evidence type="ECO:0000256" key="6">
    <source>
        <dbReference type="SAM" id="MobiDB-lite"/>
    </source>
</evidence>
<organism evidence="8 9">
    <name type="scientific">Marasmius tenuissimus</name>
    <dbReference type="NCBI Taxonomy" id="585030"/>
    <lineage>
        <taxon>Eukaryota</taxon>
        <taxon>Fungi</taxon>
        <taxon>Dikarya</taxon>
        <taxon>Basidiomycota</taxon>
        <taxon>Agaricomycotina</taxon>
        <taxon>Agaricomycetes</taxon>
        <taxon>Agaricomycetidae</taxon>
        <taxon>Agaricales</taxon>
        <taxon>Marasmiineae</taxon>
        <taxon>Marasmiaceae</taxon>
        <taxon>Marasmius</taxon>
    </lineage>
</organism>
<name>A0ABR2ZMH0_9AGAR</name>
<gene>
    <name evidence="8" type="ORF">AAF712_010252</name>
</gene>
<evidence type="ECO:0000256" key="4">
    <source>
        <dbReference type="ARBA" id="ARBA00023002"/>
    </source>
</evidence>
<reference evidence="8 9" key="1">
    <citation type="submission" date="2024-05" db="EMBL/GenBank/DDBJ databases">
        <title>A draft genome resource for the thread blight pathogen Marasmius tenuissimus strain MS-2.</title>
        <authorList>
            <person name="Yulfo-Soto G.E."/>
            <person name="Baruah I.K."/>
            <person name="Amoako-Attah I."/>
            <person name="Bukari Y."/>
            <person name="Meinhardt L.W."/>
            <person name="Bailey B.A."/>
            <person name="Cohen S.P."/>
        </authorList>
    </citation>
    <scope>NUCLEOTIDE SEQUENCE [LARGE SCALE GENOMIC DNA]</scope>
    <source>
        <strain evidence="8 9">MS-2</strain>
    </source>
</reference>
<dbReference type="InterPro" id="IPR051323">
    <property type="entry name" value="AtsK-like"/>
</dbReference>
<evidence type="ECO:0000259" key="7">
    <source>
        <dbReference type="Pfam" id="PF02668"/>
    </source>
</evidence>
<evidence type="ECO:0000256" key="1">
    <source>
        <dbReference type="ARBA" id="ARBA00005896"/>
    </source>
</evidence>
<dbReference type="PANTHER" id="PTHR30468">
    <property type="entry name" value="ALPHA-KETOGLUTARATE-DEPENDENT SULFONATE DIOXYGENASE"/>
    <property type="match status" value="1"/>
</dbReference>
<dbReference type="InterPro" id="IPR042098">
    <property type="entry name" value="TauD-like_sf"/>
</dbReference>
<dbReference type="InterPro" id="IPR003819">
    <property type="entry name" value="TauD/TfdA-like"/>
</dbReference>
<dbReference type="Gene3D" id="3.60.130.10">
    <property type="entry name" value="Clavaminate synthase-like"/>
    <property type="match status" value="1"/>
</dbReference>